<sequence length="335" mass="35587">MFKHIIQALVIASVGWSTAAMAAAPSEKPASTPGLSTPESIQAWKKQHRNWGRWGAEDQLGAANLITPAKRKEAAKLVREGVSVSLAHTLETHKAPDVPSPLVHEMIEHGEAASSTYAADRLDLGYHGWSHTHLDALCHVFDEGRTYNGHAQGKVDSKGCSVLSVNAMRDGLVTRGVFIDMAAFKGVPYLEPGTPIHASDLEAWERKTKVKVTSGDAVIVRTGRWARRAAVGPWDVSSRSPGLHASSVEWFAARGVAVVATDVGLDVIPSGVEAYVLPVHLLLISSLGVHVIDNADLEALAKASAARGRYDFLLSVAPLAVEGGTGSPVNPIATF</sequence>
<dbReference type="Pfam" id="PF04199">
    <property type="entry name" value="Cyclase"/>
    <property type="match status" value="1"/>
</dbReference>
<evidence type="ECO:0000313" key="2">
    <source>
        <dbReference type="EMBL" id="QSQ16140.1"/>
    </source>
</evidence>
<keyword evidence="1" id="KW-0732">Signal</keyword>
<dbReference type="InterPro" id="IPR037175">
    <property type="entry name" value="KFase_sf"/>
</dbReference>
<dbReference type="Gene3D" id="3.50.30.50">
    <property type="entry name" value="Putative cyclase"/>
    <property type="match status" value="1"/>
</dbReference>
<accession>A0ABX7NBI0</accession>
<feature type="signal peptide" evidence="1">
    <location>
        <begin position="1"/>
        <end position="22"/>
    </location>
</feature>
<dbReference type="SUPFAM" id="SSF102198">
    <property type="entry name" value="Putative cyclase"/>
    <property type="match status" value="1"/>
</dbReference>
<evidence type="ECO:0000256" key="1">
    <source>
        <dbReference type="SAM" id="SignalP"/>
    </source>
</evidence>
<protein>
    <submittedName>
        <fullName evidence="2">Cyclase family protein</fullName>
    </submittedName>
</protein>
<proteinExistence type="predicted"/>
<dbReference type="PANTHER" id="PTHR34861:SF10">
    <property type="entry name" value="CYCLASE"/>
    <property type="match status" value="1"/>
</dbReference>
<reference evidence="2 3" key="1">
    <citation type="submission" date="2021-02" db="EMBL/GenBank/DDBJ databases">
        <title>De Novo genome assembly of isolated myxobacteria.</title>
        <authorList>
            <person name="Stevens D.C."/>
        </authorList>
    </citation>
    <scope>NUCLEOTIDE SEQUENCE [LARGE SCALE GENOMIC DNA]</scope>
    <source>
        <strain evidence="2 3">SCHIC003</strain>
    </source>
</reference>
<dbReference type="PANTHER" id="PTHR34861">
    <property type="match status" value="1"/>
</dbReference>
<feature type="chain" id="PRO_5046130419" evidence="1">
    <location>
        <begin position="23"/>
        <end position="335"/>
    </location>
</feature>
<dbReference type="InterPro" id="IPR007325">
    <property type="entry name" value="KFase/CYL"/>
</dbReference>
<keyword evidence="3" id="KW-1185">Reference proteome</keyword>
<organism evidence="2 3">
    <name type="scientific">Myxococcus landrumensis</name>
    <dbReference type="NCBI Taxonomy" id="2813577"/>
    <lineage>
        <taxon>Bacteria</taxon>
        <taxon>Pseudomonadati</taxon>
        <taxon>Myxococcota</taxon>
        <taxon>Myxococcia</taxon>
        <taxon>Myxococcales</taxon>
        <taxon>Cystobacterineae</taxon>
        <taxon>Myxococcaceae</taxon>
        <taxon>Myxococcus</taxon>
    </lineage>
</organism>
<dbReference type="EMBL" id="CP071091">
    <property type="protein sequence ID" value="QSQ16140.1"/>
    <property type="molecule type" value="Genomic_DNA"/>
</dbReference>
<gene>
    <name evidence="2" type="ORF">JY572_08860</name>
</gene>
<dbReference type="Proteomes" id="UP000663090">
    <property type="component" value="Chromosome"/>
</dbReference>
<evidence type="ECO:0000313" key="3">
    <source>
        <dbReference type="Proteomes" id="UP000663090"/>
    </source>
</evidence>
<name>A0ABX7NBI0_9BACT</name>
<dbReference type="RefSeq" id="WP_206717813.1">
    <property type="nucleotide sequence ID" value="NZ_CP071091.1"/>
</dbReference>